<proteinExistence type="predicted"/>
<dbReference type="Pfam" id="PF04237">
    <property type="entry name" value="YjbR"/>
    <property type="match status" value="1"/>
</dbReference>
<sequence>MEYLKREEIFEYVKKQYGTIPEYLWKSSPENAILRHKKGKWYAAILRVEKSKLGLKEEGSVDIINVKCEPDMVGLLTQTYGFLPGYHMNKKYWITMLLDGSVSEAKILDFLDMSYDLIDGKKD</sequence>
<evidence type="ECO:0000313" key="1">
    <source>
        <dbReference type="EMBL" id="RCH43416.1"/>
    </source>
</evidence>
<dbReference type="PANTHER" id="PTHR35145:SF1">
    <property type="entry name" value="CYTOPLASMIC PROTEIN"/>
    <property type="match status" value="1"/>
</dbReference>
<dbReference type="Proteomes" id="UP000253208">
    <property type="component" value="Unassembled WGS sequence"/>
</dbReference>
<dbReference type="SUPFAM" id="SSF142906">
    <property type="entry name" value="YjbR-like"/>
    <property type="match status" value="1"/>
</dbReference>
<comment type="caution">
    <text evidence="1">The sequence shown here is derived from an EMBL/GenBank/DDBJ whole genome shotgun (WGS) entry which is preliminary data.</text>
</comment>
<dbReference type="InterPro" id="IPR058532">
    <property type="entry name" value="YjbR/MT2646/Rv2570-like"/>
</dbReference>
<dbReference type="AlphaFoldDB" id="A0A367FZX3"/>
<accession>A0A367FZX3</accession>
<organism evidence="1 2">
    <name type="scientific">Blautia obeum</name>
    <dbReference type="NCBI Taxonomy" id="40520"/>
    <lineage>
        <taxon>Bacteria</taxon>
        <taxon>Bacillati</taxon>
        <taxon>Bacillota</taxon>
        <taxon>Clostridia</taxon>
        <taxon>Lachnospirales</taxon>
        <taxon>Lachnospiraceae</taxon>
        <taxon>Blautia</taxon>
    </lineage>
</organism>
<reference evidence="1 2" key="1">
    <citation type="submission" date="2018-02" db="EMBL/GenBank/DDBJ databases">
        <title>Complete genome sequencing of Faecalibacterium prausnitzii strains isolated from the human gut.</title>
        <authorList>
            <person name="Fitzgerald B.C."/>
            <person name="Shkoporov A.N."/>
            <person name="Ross P.R."/>
            <person name="Hill C."/>
        </authorList>
    </citation>
    <scope>NUCLEOTIDE SEQUENCE [LARGE SCALE GENOMIC DNA]</scope>
    <source>
        <strain evidence="1 2">APC942/31-1</strain>
    </source>
</reference>
<evidence type="ECO:0000313" key="2">
    <source>
        <dbReference type="Proteomes" id="UP000253208"/>
    </source>
</evidence>
<dbReference type="EMBL" id="PSQG01000014">
    <property type="protein sequence ID" value="RCH43416.1"/>
    <property type="molecule type" value="Genomic_DNA"/>
</dbReference>
<dbReference type="PANTHER" id="PTHR35145">
    <property type="entry name" value="CYTOPLASMIC PROTEIN-RELATED"/>
    <property type="match status" value="1"/>
</dbReference>
<dbReference type="Gene3D" id="3.90.1150.30">
    <property type="match status" value="1"/>
</dbReference>
<dbReference type="InterPro" id="IPR007351">
    <property type="entry name" value="YjbR"/>
</dbReference>
<name>A0A367FZX3_9FIRM</name>
<dbReference type="InterPro" id="IPR038056">
    <property type="entry name" value="YjbR-like_sf"/>
</dbReference>
<gene>
    <name evidence="1" type="ORF">C4886_10805</name>
</gene>
<protein>
    <submittedName>
        <fullName evidence="1">MmcQ protein</fullName>
    </submittedName>
</protein>